<comment type="caution">
    <text evidence="1">The sequence shown here is derived from an EMBL/GenBank/DDBJ whole genome shotgun (WGS) entry which is preliminary data.</text>
</comment>
<dbReference type="NCBIfam" id="TIGR01549">
    <property type="entry name" value="HAD-SF-IA-v1"/>
    <property type="match status" value="1"/>
</dbReference>
<dbReference type="GO" id="GO:0008967">
    <property type="term" value="F:phosphoglycolate phosphatase activity"/>
    <property type="evidence" value="ECO:0007669"/>
    <property type="project" value="TreeGrafter"/>
</dbReference>
<reference evidence="1 2" key="1">
    <citation type="submission" date="2015-06" db="EMBL/GenBank/DDBJ databases">
        <title>Draft genome assembly of filamentous brackish cyanobacterium Limnoraphis robusta strain CS-951.</title>
        <authorList>
            <person name="Willis A."/>
            <person name="Parks M."/>
            <person name="Burford M.A."/>
        </authorList>
    </citation>
    <scope>NUCLEOTIDE SEQUENCE [LARGE SCALE GENOMIC DNA]</scope>
    <source>
        <strain evidence="1 2">CS-951</strain>
    </source>
</reference>
<accession>A0A0F5YCN1</accession>
<dbReference type="AlphaFoldDB" id="A0A0F5YCN1"/>
<keyword evidence="1" id="KW-0378">Hydrolase</keyword>
<protein>
    <submittedName>
        <fullName evidence="1">HAD family hydrolase</fullName>
    </submittedName>
</protein>
<dbReference type="PANTHER" id="PTHR43434">
    <property type="entry name" value="PHOSPHOGLYCOLATE PHOSPHATASE"/>
    <property type="match status" value="1"/>
</dbReference>
<dbReference type="NCBIfam" id="TIGR01509">
    <property type="entry name" value="HAD-SF-IA-v3"/>
    <property type="match status" value="1"/>
</dbReference>
<dbReference type="Pfam" id="PF13419">
    <property type="entry name" value="HAD_2"/>
    <property type="match status" value="1"/>
</dbReference>
<dbReference type="SFLD" id="SFLDS00003">
    <property type="entry name" value="Haloacid_Dehalogenase"/>
    <property type="match status" value="1"/>
</dbReference>
<dbReference type="InterPro" id="IPR023198">
    <property type="entry name" value="PGP-like_dom2"/>
</dbReference>
<dbReference type="PANTHER" id="PTHR43434:SF16">
    <property type="entry name" value="BLL8046 PROTEIN"/>
    <property type="match status" value="1"/>
</dbReference>
<dbReference type="InterPro" id="IPR036412">
    <property type="entry name" value="HAD-like_sf"/>
</dbReference>
<dbReference type="EMBL" id="LATL02000319">
    <property type="protein sequence ID" value="KKD36392.1"/>
    <property type="molecule type" value="Genomic_DNA"/>
</dbReference>
<dbReference type="SUPFAM" id="SSF56784">
    <property type="entry name" value="HAD-like"/>
    <property type="match status" value="1"/>
</dbReference>
<dbReference type="Gene3D" id="1.10.150.240">
    <property type="entry name" value="Putative phosphatase, domain 2"/>
    <property type="match status" value="1"/>
</dbReference>
<dbReference type="RefSeq" id="WP_046280351.1">
    <property type="nucleotide sequence ID" value="NZ_LATL02000319.1"/>
</dbReference>
<dbReference type="Gene3D" id="3.40.50.1000">
    <property type="entry name" value="HAD superfamily/HAD-like"/>
    <property type="match status" value="1"/>
</dbReference>
<dbReference type="GO" id="GO:0006281">
    <property type="term" value="P:DNA repair"/>
    <property type="evidence" value="ECO:0007669"/>
    <property type="project" value="TreeGrafter"/>
</dbReference>
<sequence>MPEAVIFDIDGTLVDSVHFHAEAWVKAFKQYGYDADFDKVRQQIGKGGEYILPEFISQEEIEKDGEKISDYRKQYYQENLLDKIKPFPKVRELFERVKADGNQIVLASSARPKTVEYYQELLGIKDLINGVTSRGDVEQAKPNPDIFLAALNHFENVSKESVIVVGDSPYDAEAAEKISLSTVGVLCGGYSEDVLKKAGCIAIYKDPADLLNHYEESPLRAQK</sequence>
<dbReference type="SFLD" id="SFLDG01135">
    <property type="entry name" value="C1.5.6:_HAD__Beta-PGM__Phospha"/>
    <property type="match status" value="1"/>
</dbReference>
<dbReference type="Proteomes" id="UP000033607">
    <property type="component" value="Unassembled WGS sequence"/>
</dbReference>
<dbReference type="InterPro" id="IPR023214">
    <property type="entry name" value="HAD_sf"/>
</dbReference>
<name>A0A0F5YCN1_9CYAN</name>
<evidence type="ECO:0000313" key="2">
    <source>
        <dbReference type="Proteomes" id="UP000033607"/>
    </source>
</evidence>
<dbReference type="InterPro" id="IPR050155">
    <property type="entry name" value="HAD-like_hydrolase_sf"/>
</dbReference>
<dbReference type="InterPro" id="IPR041492">
    <property type="entry name" value="HAD_2"/>
</dbReference>
<dbReference type="InterPro" id="IPR006439">
    <property type="entry name" value="HAD-SF_hydro_IA"/>
</dbReference>
<dbReference type="OrthoDB" id="9797743at2"/>
<gene>
    <name evidence="1" type="ORF">WN50_20020</name>
</gene>
<organism evidence="1 2">
    <name type="scientific">Limnoraphis robusta CS-951</name>
    <dbReference type="NCBI Taxonomy" id="1637645"/>
    <lineage>
        <taxon>Bacteria</taxon>
        <taxon>Bacillati</taxon>
        <taxon>Cyanobacteriota</taxon>
        <taxon>Cyanophyceae</taxon>
        <taxon>Oscillatoriophycideae</taxon>
        <taxon>Oscillatoriales</taxon>
        <taxon>Sirenicapillariaceae</taxon>
        <taxon>Limnoraphis</taxon>
    </lineage>
</organism>
<dbReference type="GO" id="GO:0005829">
    <property type="term" value="C:cytosol"/>
    <property type="evidence" value="ECO:0007669"/>
    <property type="project" value="TreeGrafter"/>
</dbReference>
<dbReference type="SFLD" id="SFLDG01129">
    <property type="entry name" value="C1.5:_HAD__Beta-PGM__Phosphata"/>
    <property type="match status" value="1"/>
</dbReference>
<evidence type="ECO:0000313" key="1">
    <source>
        <dbReference type="EMBL" id="KKD36392.1"/>
    </source>
</evidence>
<proteinExistence type="predicted"/>